<evidence type="ECO:0000313" key="2">
    <source>
        <dbReference type="EMBL" id="QFG70294.1"/>
    </source>
</evidence>
<keyword evidence="3" id="KW-1185">Reference proteome</keyword>
<dbReference type="Gene3D" id="3.30.420.40">
    <property type="match status" value="2"/>
</dbReference>
<sequence length="225" mass="23844">MDTATHAIGAAVHDGRDVRARVVREDARKHAELLTPAIEEALRQAGLHRDQLTAVVCGVGPGPFTGLRVGVVTAQVLAHALGLPAPQGICSLDALAHAVRDRHQGELLVATDARRKEVYWARYRVDQGRATRVAGPGVARAADLPREVRELPVVGRGALLYPDALPHLLPDGPRDVDPGELADLAVRLRAGAHPDEDAALLPPEPLYLRRPDAVAPAGMPTSGEG</sequence>
<reference evidence="2 3" key="1">
    <citation type="submission" date="2019-09" db="EMBL/GenBank/DDBJ databases">
        <title>Serinicoccus pratensis sp. nov., isolated from meadow soil.</title>
        <authorList>
            <person name="Zhang W."/>
        </authorList>
    </citation>
    <scope>NUCLEOTIDE SEQUENCE [LARGE SCALE GENOMIC DNA]</scope>
    <source>
        <strain evidence="2 3">W204</strain>
    </source>
</reference>
<dbReference type="GO" id="GO:0016740">
    <property type="term" value="F:transferase activity"/>
    <property type="evidence" value="ECO:0007669"/>
    <property type="project" value="UniProtKB-KW"/>
</dbReference>
<dbReference type="AlphaFoldDB" id="A0A5J6VA71"/>
<organism evidence="2 3">
    <name type="scientific">Ornithinimicrobium pratense</name>
    <dbReference type="NCBI Taxonomy" id="2593973"/>
    <lineage>
        <taxon>Bacteria</taxon>
        <taxon>Bacillati</taxon>
        <taxon>Actinomycetota</taxon>
        <taxon>Actinomycetes</taxon>
        <taxon>Micrococcales</taxon>
        <taxon>Ornithinimicrobiaceae</taxon>
        <taxon>Ornithinimicrobium</taxon>
    </lineage>
</organism>
<evidence type="ECO:0000259" key="1">
    <source>
        <dbReference type="Pfam" id="PF00814"/>
    </source>
</evidence>
<dbReference type="SUPFAM" id="SSF53067">
    <property type="entry name" value="Actin-like ATPase domain"/>
    <property type="match status" value="2"/>
</dbReference>
<dbReference type="Proteomes" id="UP000326546">
    <property type="component" value="Chromosome"/>
</dbReference>
<dbReference type="NCBIfam" id="TIGR03725">
    <property type="entry name" value="T6A_YeaZ"/>
    <property type="match status" value="1"/>
</dbReference>
<dbReference type="PANTHER" id="PTHR11735">
    <property type="entry name" value="TRNA N6-ADENOSINE THREONYLCARBAMOYLTRANSFERASE"/>
    <property type="match status" value="1"/>
</dbReference>
<dbReference type="KEGG" id="serw:FY030_10935"/>
<dbReference type="InterPro" id="IPR043129">
    <property type="entry name" value="ATPase_NBD"/>
</dbReference>
<dbReference type="GO" id="GO:0002949">
    <property type="term" value="P:tRNA threonylcarbamoyladenosine modification"/>
    <property type="evidence" value="ECO:0007669"/>
    <property type="project" value="InterPro"/>
</dbReference>
<dbReference type="Pfam" id="PF00814">
    <property type="entry name" value="TsaD"/>
    <property type="match status" value="1"/>
</dbReference>
<dbReference type="PANTHER" id="PTHR11735:SF11">
    <property type="entry name" value="TRNA THREONYLCARBAMOYLADENOSINE BIOSYNTHESIS PROTEIN TSAB"/>
    <property type="match status" value="1"/>
</dbReference>
<proteinExistence type="predicted"/>
<evidence type="ECO:0000313" key="3">
    <source>
        <dbReference type="Proteomes" id="UP000326546"/>
    </source>
</evidence>
<accession>A0A5J6VA71</accession>
<protein>
    <submittedName>
        <fullName evidence="2">tRNA (Adenosine(37)-N6)-threonylcarbamoyltransferase complex dimerization subunit type 1 TsaB</fullName>
    </submittedName>
</protein>
<dbReference type="InterPro" id="IPR000905">
    <property type="entry name" value="Gcp-like_dom"/>
</dbReference>
<name>A0A5J6VA71_9MICO</name>
<keyword evidence="2" id="KW-0808">Transferase</keyword>
<dbReference type="GO" id="GO:0005829">
    <property type="term" value="C:cytosol"/>
    <property type="evidence" value="ECO:0007669"/>
    <property type="project" value="TreeGrafter"/>
</dbReference>
<dbReference type="CDD" id="cd24032">
    <property type="entry name" value="ASKHA_NBD_TsaB"/>
    <property type="match status" value="1"/>
</dbReference>
<feature type="domain" description="Gcp-like" evidence="1">
    <location>
        <begin position="27"/>
        <end position="144"/>
    </location>
</feature>
<dbReference type="OrthoDB" id="9809995at2"/>
<dbReference type="EMBL" id="CP044427">
    <property type="protein sequence ID" value="QFG70294.1"/>
    <property type="molecule type" value="Genomic_DNA"/>
</dbReference>
<dbReference type="InterPro" id="IPR022496">
    <property type="entry name" value="T6A_TsaB"/>
</dbReference>
<gene>
    <name evidence="2" type="primary">tsaB</name>
    <name evidence="2" type="ORF">FY030_10935</name>
</gene>